<dbReference type="Proteomes" id="UP001059836">
    <property type="component" value="Chromosome"/>
</dbReference>
<dbReference type="EMBL" id="CP045809">
    <property type="protein sequence ID" value="QHN35595.1"/>
    <property type="molecule type" value="Genomic_DNA"/>
</dbReference>
<reference evidence="5" key="1">
    <citation type="journal article" date="2021" name="Nat. Microbiol.">
        <title>Cocultivation of an ultrasmall environmental parasitic bacterium with lytic ability against bacteria associated with wastewater foams.</title>
        <authorList>
            <person name="Batinovic S."/>
            <person name="Rose J.J.A."/>
            <person name="Ratcliffe J."/>
            <person name="Seviour R.J."/>
            <person name="Petrovski S."/>
        </authorList>
    </citation>
    <scope>NUCLEOTIDE SEQUENCE</scope>
    <source>
        <strain evidence="5">CON9</strain>
    </source>
</reference>
<comment type="subcellular location">
    <subcellularLocation>
        <location evidence="1">Membrane</location>
        <topology evidence="1">Multi-pass membrane protein</topology>
    </subcellularLocation>
</comment>
<name>A0ABX6II85_9ACTN</name>
<keyword evidence="6" id="KW-1185">Reference proteome</keyword>
<evidence type="ECO:0000256" key="4">
    <source>
        <dbReference type="ARBA" id="ARBA00023136"/>
    </source>
</evidence>
<proteinExistence type="predicted"/>
<evidence type="ECO:0000256" key="3">
    <source>
        <dbReference type="ARBA" id="ARBA00022989"/>
    </source>
</evidence>
<keyword evidence="2" id="KW-0812">Transmembrane</keyword>
<gene>
    <name evidence="5" type="ORF">GII31_12635</name>
</gene>
<accession>A0ABX6II85</accession>
<evidence type="ECO:0000313" key="6">
    <source>
        <dbReference type="Proteomes" id="UP001059836"/>
    </source>
</evidence>
<evidence type="ECO:0000256" key="1">
    <source>
        <dbReference type="ARBA" id="ARBA00004141"/>
    </source>
</evidence>
<protein>
    <submittedName>
        <fullName evidence="5">DoxX family membrane protein</fullName>
    </submittedName>
</protein>
<keyword evidence="4" id="KW-0472">Membrane</keyword>
<evidence type="ECO:0000256" key="2">
    <source>
        <dbReference type="ARBA" id="ARBA00022692"/>
    </source>
</evidence>
<dbReference type="Pfam" id="PF07681">
    <property type="entry name" value="DoxX"/>
    <property type="match status" value="1"/>
</dbReference>
<organism evidence="5 6">
    <name type="scientific">Gordonia pseudamarae</name>
    <dbReference type="NCBI Taxonomy" id="2831662"/>
    <lineage>
        <taxon>Bacteria</taxon>
        <taxon>Bacillati</taxon>
        <taxon>Actinomycetota</taxon>
        <taxon>Actinomycetes</taxon>
        <taxon>Mycobacteriales</taxon>
        <taxon>Gordoniaceae</taxon>
        <taxon>Gordonia</taxon>
    </lineage>
</organism>
<keyword evidence="3" id="KW-1133">Transmembrane helix</keyword>
<evidence type="ECO:0000313" key="5">
    <source>
        <dbReference type="EMBL" id="QHN35595.1"/>
    </source>
</evidence>
<sequence length="297" mass="30446">MILRRIARPMLASIFVAGGVDALRNPAGKAAVAQGFIDGSVQALPGAMTAKVPTDAETLIRINGAVQIAAGLLFASGRFPRPAAAILAGSLVPTTVAGHAFWNETDPALKAQQRTQFVKNVSLLGGLLIAAADTEGKPSLAWRGRRTAETVVAALPVGASGTVSAWDSLRAKTAAGVETVADRSADTSVLVHDAVHALEERGADVAAKARDHAPQIARAARGLVSDAADVAAKARERAPEVAQAARDRAPEVTQAARGLATTVAEAAADKAQDGRRLWRKARAAGAEAVATSGSDRQ</sequence>
<dbReference type="InterPro" id="IPR032808">
    <property type="entry name" value="DoxX"/>
</dbReference>